<feature type="domain" description="EF-hand" evidence="1">
    <location>
        <begin position="4"/>
        <end position="39"/>
    </location>
</feature>
<dbReference type="Proteomes" id="UP001596160">
    <property type="component" value="Unassembled WGS sequence"/>
</dbReference>
<accession>A0ABW0AH45</accession>
<proteinExistence type="predicted"/>
<evidence type="ECO:0000259" key="1">
    <source>
        <dbReference type="PROSITE" id="PS50222"/>
    </source>
</evidence>
<dbReference type="InterPro" id="IPR002048">
    <property type="entry name" value="EF_hand_dom"/>
</dbReference>
<dbReference type="SUPFAM" id="SSF47473">
    <property type="entry name" value="EF-hand"/>
    <property type="match status" value="1"/>
</dbReference>
<dbReference type="Gene3D" id="1.10.238.10">
    <property type="entry name" value="EF-hand"/>
    <property type="match status" value="1"/>
</dbReference>
<reference evidence="3" key="1">
    <citation type="journal article" date="2019" name="Int. J. Syst. Evol. Microbiol.">
        <title>The Global Catalogue of Microorganisms (GCM) 10K type strain sequencing project: providing services to taxonomists for standard genome sequencing and annotation.</title>
        <authorList>
            <consortium name="The Broad Institute Genomics Platform"/>
            <consortium name="The Broad Institute Genome Sequencing Center for Infectious Disease"/>
            <person name="Wu L."/>
            <person name="Ma J."/>
        </authorList>
    </citation>
    <scope>NUCLEOTIDE SEQUENCE [LARGE SCALE GENOMIC DNA]</scope>
    <source>
        <strain evidence="3">PCU 266</strain>
    </source>
</reference>
<dbReference type="SMART" id="SM00054">
    <property type="entry name" value="EFh"/>
    <property type="match status" value="2"/>
</dbReference>
<organism evidence="2 3">
    <name type="scientific">Streptomyces amakusaensis</name>
    <dbReference type="NCBI Taxonomy" id="67271"/>
    <lineage>
        <taxon>Bacteria</taxon>
        <taxon>Bacillati</taxon>
        <taxon>Actinomycetota</taxon>
        <taxon>Actinomycetes</taxon>
        <taxon>Kitasatosporales</taxon>
        <taxon>Streptomycetaceae</taxon>
        <taxon>Streptomyces</taxon>
    </lineage>
</organism>
<dbReference type="PROSITE" id="PS50222">
    <property type="entry name" value="EF_HAND_2"/>
    <property type="match status" value="2"/>
</dbReference>
<dbReference type="PROSITE" id="PS00018">
    <property type="entry name" value="EF_HAND_1"/>
    <property type="match status" value="2"/>
</dbReference>
<feature type="domain" description="EF-hand" evidence="1">
    <location>
        <begin position="54"/>
        <end position="89"/>
    </location>
</feature>
<dbReference type="CDD" id="cd00051">
    <property type="entry name" value="EFh"/>
    <property type="match status" value="1"/>
</dbReference>
<protein>
    <submittedName>
        <fullName evidence="2">EF-hand domain-containing protein</fullName>
    </submittedName>
</protein>
<dbReference type="InterPro" id="IPR011992">
    <property type="entry name" value="EF-hand-dom_pair"/>
</dbReference>
<dbReference type="Pfam" id="PF13499">
    <property type="entry name" value="EF-hand_7"/>
    <property type="match status" value="1"/>
</dbReference>
<gene>
    <name evidence="2" type="ORF">ACFPRH_15200</name>
</gene>
<keyword evidence="3" id="KW-1185">Reference proteome</keyword>
<comment type="caution">
    <text evidence="2">The sequence shown here is derived from an EMBL/GenBank/DDBJ whole genome shotgun (WGS) entry which is preliminary data.</text>
</comment>
<name>A0ABW0AH45_9ACTN</name>
<dbReference type="RefSeq" id="WP_344474259.1">
    <property type="nucleotide sequence ID" value="NZ_BAAASB010000004.1"/>
</dbReference>
<dbReference type="InterPro" id="IPR018247">
    <property type="entry name" value="EF_Hand_1_Ca_BS"/>
</dbReference>
<sequence length="177" mass="19066">MRTEALNRVRLVFDLFDVNGNGVLEAADFELMADRVRDAVPGAEAAAQESMAAAFRRYWDTLVEELDTDGDGRVDFDEYVACVLVPERFEGAAAEFAGALSTVGDLRGDGRVGRVEFVALMLAIGFAPANIQALFDALGPDEEDRVASGAWDASIREYYQPNADGTVGDLLVAIPAE</sequence>
<evidence type="ECO:0000313" key="3">
    <source>
        <dbReference type="Proteomes" id="UP001596160"/>
    </source>
</evidence>
<evidence type="ECO:0000313" key="2">
    <source>
        <dbReference type="EMBL" id="MFC5153083.1"/>
    </source>
</evidence>
<dbReference type="EMBL" id="JBHSKP010000008">
    <property type="protein sequence ID" value="MFC5153083.1"/>
    <property type="molecule type" value="Genomic_DNA"/>
</dbReference>